<protein>
    <submittedName>
        <fullName evidence="1">Uncharacterized protein</fullName>
    </submittedName>
</protein>
<comment type="caution">
    <text evidence="1">The sequence shown here is derived from an EMBL/GenBank/DDBJ whole genome shotgun (WGS) entry which is preliminary data.</text>
</comment>
<organism evidence="1 2">
    <name type="scientific">Kitasatospora phosalacinea</name>
    <dbReference type="NCBI Taxonomy" id="2065"/>
    <lineage>
        <taxon>Bacteria</taxon>
        <taxon>Bacillati</taxon>
        <taxon>Actinomycetota</taxon>
        <taxon>Actinomycetes</taxon>
        <taxon>Kitasatosporales</taxon>
        <taxon>Streptomycetaceae</taxon>
        <taxon>Kitasatospora</taxon>
    </lineage>
</organism>
<evidence type="ECO:0000313" key="1">
    <source>
        <dbReference type="EMBL" id="MFE1355274.1"/>
    </source>
</evidence>
<proteinExistence type="predicted"/>
<evidence type="ECO:0000313" key="2">
    <source>
        <dbReference type="Proteomes" id="UP001599542"/>
    </source>
</evidence>
<accession>A0ABW6GR96</accession>
<dbReference type="EMBL" id="JBHYPX010000058">
    <property type="protein sequence ID" value="MFE1355274.1"/>
    <property type="molecule type" value="Genomic_DNA"/>
</dbReference>
<keyword evidence="2" id="KW-1185">Reference proteome</keyword>
<gene>
    <name evidence="1" type="ORF">ACFW6T_25110</name>
</gene>
<dbReference type="RefSeq" id="WP_380329448.1">
    <property type="nucleotide sequence ID" value="NZ_JBHYPW010000056.1"/>
</dbReference>
<name>A0ABW6GR96_9ACTN</name>
<reference evidence="1 2" key="1">
    <citation type="submission" date="2024-09" db="EMBL/GenBank/DDBJ databases">
        <title>The Natural Products Discovery Center: Release of the First 8490 Sequenced Strains for Exploring Actinobacteria Biosynthetic Diversity.</title>
        <authorList>
            <person name="Kalkreuter E."/>
            <person name="Kautsar S.A."/>
            <person name="Yang D."/>
            <person name="Bader C.D."/>
            <person name="Teijaro C.N."/>
            <person name="Fluegel L."/>
            <person name="Davis C.M."/>
            <person name="Simpson J.R."/>
            <person name="Lauterbach L."/>
            <person name="Steele A.D."/>
            <person name="Gui C."/>
            <person name="Meng S."/>
            <person name="Li G."/>
            <person name="Viehrig K."/>
            <person name="Ye F."/>
            <person name="Su P."/>
            <person name="Kiefer A.F."/>
            <person name="Nichols A."/>
            <person name="Cepeda A.J."/>
            <person name="Yan W."/>
            <person name="Fan B."/>
            <person name="Jiang Y."/>
            <person name="Adhikari A."/>
            <person name="Zheng C.-J."/>
            <person name="Schuster L."/>
            <person name="Cowan T.M."/>
            <person name="Smanski M.J."/>
            <person name="Chevrette M.G."/>
            <person name="De Carvalho L.P.S."/>
            <person name="Shen B."/>
        </authorList>
    </citation>
    <scope>NUCLEOTIDE SEQUENCE [LARGE SCALE GENOMIC DNA]</scope>
    <source>
        <strain evidence="1 2">NPDC058753</strain>
    </source>
</reference>
<dbReference type="Proteomes" id="UP001599542">
    <property type="component" value="Unassembled WGS sequence"/>
</dbReference>
<dbReference type="Gene3D" id="1.10.260.40">
    <property type="entry name" value="lambda repressor-like DNA-binding domains"/>
    <property type="match status" value="1"/>
</dbReference>
<dbReference type="InterPro" id="IPR010982">
    <property type="entry name" value="Lambda_DNA-bd_dom_sf"/>
</dbReference>
<sequence>MTGIDATSGQALPGKLSDMVAAAQRAGTSYAKMAADSKGPAGERGMSKAWFQRLAVGSLMTAPKPEELEAVARGIRKPIRLVKEAAASQWLQWESVELSGYDEDMRHIIIRAAAMDPRERRRLRAMLDAAATVDEDRPAVGK</sequence>